<dbReference type="InterPro" id="IPR029060">
    <property type="entry name" value="PIN-like_dom_sf"/>
</dbReference>
<keyword evidence="4" id="KW-0460">Magnesium</keyword>
<keyword evidence="3" id="KW-0378">Hydrolase</keyword>
<dbReference type="RefSeq" id="WP_004014708.1">
    <property type="nucleotide sequence ID" value="NZ_CAMPUA010000010.1"/>
</dbReference>
<reference evidence="7 8" key="1">
    <citation type="submission" date="2018-06" db="EMBL/GenBank/DDBJ databases">
        <authorList>
            <consortium name="Pathogen Informatics"/>
            <person name="Doyle S."/>
        </authorList>
    </citation>
    <scope>NUCLEOTIDE SEQUENCE [LARGE SCALE GENOMIC DNA]</scope>
    <source>
        <strain evidence="7 8">NCTC11819</strain>
    </source>
</reference>
<dbReference type="Proteomes" id="UP000255284">
    <property type="component" value="Unassembled WGS sequence"/>
</dbReference>
<evidence type="ECO:0000256" key="3">
    <source>
        <dbReference type="ARBA" id="ARBA00022801"/>
    </source>
</evidence>
<evidence type="ECO:0000256" key="1">
    <source>
        <dbReference type="ARBA" id="ARBA00022722"/>
    </source>
</evidence>
<keyword evidence="2" id="KW-0479">Metal-binding</keyword>
<dbReference type="EMBL" id="UGGQ01000006">
    <property type="protein sequence ID" value="STO15902.1"/>
    <property type="molecule type" value="Genomic_DNA"/>
</dbReference>
<dbReference type="GeneID" id="61167292"/>
<dbReference type="InterPro" id="IPR002716">
    <property type="entry name" value="PIN_dom"/>
</dbReference>
<proteinExistence type="predicted"/>
<feature type="domain" description="PIN" evidence="5">
    <location>
        <begin position="3"/>
        <end position="110"/>
    </location>
</feature>
<dbReference type="GO" id="GO:0016787">
    <property type="term" value="F:hydrolase activity"/>
    <property type="evidence" value="ECO:0007669"/>
    <property type="project" value="UniProtKB-KW"/>
</dbReference>
<evidence type="ECO:0000313" key="8">
    <source>
        <dbReference type="Proteomes" id="UP000255284"/>
    </source>
</evidence>
<reference evidence="6 9" key="2">
    <citation type="submission" date="2020-04" db="EMBL/GenBank/DDBJ databases">
        <title>Antimicrobial susceptibility and clonality of vaginal-derived multi-drug resistant Mobiluncus isolates in China.</title>
        <authorList>
            <person name="Zhang X."/>
        </authorList>
    </citation>
    <scope>NUCLEOTIDE SEQUENCE [LARGE SCALE GENOMIC DNA]</scope>
    <source>
        <strain evidence="6 9">7</strain>
    </source>
</reference>
<evidence type="ECO:0000313" key="7">
    <source>
        <dbReference type="EMBL" id="STO15902.1"/>
    </source>
</evidence>
<evidence type="ECO:0000313" key="9">
    <source>
        <dbReference type="Proteomes" id="UP000582487"/>
    </source>
</evidence>
<evidence type="ECO:0000256" key="2">
    <source>
        <dbReference type="ARBA" id="ARBA00022723"/>
    </source>
</evidence>
<dbReference type="GO" id="GO:0046872">
    <property type="term" value="F:metal ion binding"/>
    <property type="evidence" value="ECO:0007669"/>
    <property type="project" value="UniProtKB-KW"/>
</dbReference>
<protein>
    <submittedName>
        <fullName evidence="6">Type II toxin-antitoxin system VapC family toxin</fullName>
    </submittedName>
    <submittedName>
        <fullName evidence="7">Uncharacterized protein conserved in bacteria</fullName>
    </submittedName>
</protein>
<comment type="caution">
    <text evidence="6">The sequence shown here is derived from an EMBL/GenBank/DDBJ whole genome shotgun (WGS) entry which is preliminary data.</text>
</comment>
<dbReference type="Gene3D" id="3.40.50.1010">
    <property type="entry name" value="5'-nuclease"/>
    <property type="match status" value="1"/>
</dbReference>
<keyword evidence="1" id="KW-0540">Nuclease</keyword>
<dbReference type="EMBL" id="JABCUV010000002">
    <property type="protein sequence ID" value="NMW92718.1"/>
    <property type="molecule type" value="Genomic_DNA"/>
</dbReference>
<name>A0A2J9KPE7_9ACTO</name>
<gene>
    <name evidence="6" type="ORF">HHJ74_03185</name>
    <name evidence="7" type="ORF">NCTC11819_00446</name>
</gene>
<accession>A0A2J9KPE7</accession>
<dbReference type="Pfam" id="PF01850">
    <property type="entry name" value="PIN"/>
    <property type="match status" value="1"/>
</dbReference>
<dbReference type="GO" id="GO:0004518">
    <property type="term" value="F:nuclease activity"/>
    <property type="evidence" value="ECO:0007669"/>
    <property type="project" value="UniProtKB-KW"/>
</dbReference>
<dbReference type="AlphaFoldDB" id="A0A2J9KPE7"/>
<organism evidence="6 9">
    <name type="scientific">Mobiluncus mulieris</name>
    <dbReference type="NCBI Taxonomy" id="2052"/>
    <lineage>
        <taxon>Bacteria</taxon>
        <taxon>Bacillati</taxon>
        <taxon>Actinomycetota</taxon>
        <taxon>Actinomycetes</taxon>
        <taxon>Actinomycetales</taxon>
        <taxon>Actinomycetaceae</taxon>
        <taxon>Mobiluncus</taxon>
    </lineage>
</organism>
<evidence type="ECO:0000313" key="6">
    <source>
        <dbReference type="EMBL" id="NMW92718.1"/>
    </source>
</evidence>
<evidence type="ECO:0000256" key="4">
    <source>
        <dbReference type="ARBA" id="ARBA00022842"/>
    </source>
</evidence>
<dbReference type="Proteomes" id="UP000582487">
    <property type="component" value="Unassembled WGS sequence"/>
</dbReference>
<dbReference type="CDD" id="cd18682">
    <property type="entry name" value="PIN_VapC-like"/>
    <property type="match status" value="1"/>
</dbReference>
<dbReference type="SUPFAM" id="SSF88723">
    <property type="entry name" value="PIN domain-like"/>
    <property type="match status" value="1"/>
</dbReference>
<evidence type="ECO:0000259" key="5">
    <source>
        <dbReference type="Pfam" id="PF01850"/>
    </source>
</evidence>
<sequence length="120" mass="12780">MFVLDASALLAFLQGEPGCERVEEALPQGVVGAANWSEVIQKLLSRGVDVSLATSLLFSYGVQIREVTEADAEQAARLWHPGSGLSLGDRLCLALGQRLDATVLTADKAWGNATGIEQIR</sequence>